<organism evidence="1 2">
    <name type="scientific">Candidatus Thiodictyon syntrophicum</name>
    <dbReference type="NCBI Taxonomy" id="1166950"/>
    <lineage>
        <taxon>Bacteria</taxon>
        <taxon>Pseudomonadati</taxon>
        <taxon>Pseudomonadota</taxon>
        <taxon>Gammaproteobacteria</taxon>
        <taxon>Chromatiales</taxon>
        <taxon>Chromatiaceae</taxon>
        <taxon>Thiodictyon</taxon>
    </lineage>
</organism>
<proteinExistence type="predicted"/>
<protein>
    <submittedName>
        <fullName evidence="1">Uncharacterized protein</fullName>
    </submittedName>
</protein>
<sequence length="253" mass="26098">MTTLAANKPRPFELGDMGSYPVAASTTIYEGSAVGLIAASGYARPLTSADRFVGFCFAPVVNVTAAELQVQVRRSGAVQLPVTGAVITDVGMPVYATDDDVFTLSPVGGVFIGFIRRWVSSAVAVVEFGPLLVDPYAAWPTREAVANAKTLDAEDSGKLFWVTADAGVITLPAIATALGGCAIVNGGAFGTVLVTVSPAAADMIMGLDLAGVDDKDLLNTKATARRGDLAVLMHGDADGYVITRLVGTWAKEG</sequence>
<dbReference type="KEGG" id="tsy:THSYN_11110"/>
<dbReference type="EMBL" id="CP020370">
    <property type="protein sequence ID" value="AUB81447.1"/>
    <property type="molecule type" value="Genomic_DNA"/>
</dbReference>
<gene>
    <name evidence="1" type="ORF">THSYN_11110</name>
</gene>
<dbReference type="RefSeq" id="WP_100919219.1">
    <property type="nucleotide sequence ID" value="NZ_CP020370.1"/>
</dbReference>
<keyword evidence="2" id="KW-1185">Reference proteome</keyword>
<accession>A0A2K8U7C0</accession>
<evidence type="ECO:0000313" key="2">
    <source>
        <dbReference type="Proteomes" id="UP000232638"/>
    </source>
</evidence>
<name>A0A2K8U7C0_9GAMM</name>
<reference evidence="1 2" key="1">
    <citation type="submission" date="2017-03" db="EMBL/GenBank/DDBJ databases">
        <title>Complete genome sequence of Candidatus 'Thiodictyon syntrophicum' sp. nov. strain Cad16T, a photolithoautotroph purple sulfur bacterium isolated from an alpine meromictic lake.</title>
        <authorList>
            <person name="Luedin S.M."/>
            <person name="Pothier J.F."/>
            <person name="Danza F."/>
            <person name="Storelli N."/>
            <person name="Wittwer M."/>
            <person name="Tonolla M."/>
        </authorList>
    </citation>
    <scope>NUCLEOTIDE SEQUENCE [LARGE SCALE GENOMIC DNA]</scope>
    <source>
        <strain evidence="1 2">Cad16T</strain>
    </source>
</reference>
<dbReference type="Proteomes" id="UP000232638">
    <property type="component" value="Chromosome"/>
</dbReference>
<dbReference type="OrthoDB" id="2059848at2"/>
<dbReference type="AlphaFoldDB" id="A0A2K8U7C0"/>
<evidence type="ECO:0000313" key="1">
    <source>
        <dbReference type="EMBL" id="AUB81447.1"/>
    </source>
</evidence>